<proteinExistence type="predicted"/>
<reference evidence="2 3" key="2">
    <citation type="journal article" date="2007" name="BMC Biol.">
        <title>A 100%-complete sequence reveals unusually simple genomic features in the hot-spring red alga Cyanidioschyzon merolae.</title>
        <authorList>
            <person name="Nozaki H."/>
            <person name="Takano H."/>
            <person name="Misumi O."/>
            <person name="Terasawa K."/>
            <person name="Matsuzaki M."/>
            <person name="Maruyama S."/>
            <person name="Nishida K."/>
            <person name="Yagisawa F."/>
            <person name="Yoshida Y."/>
            <person name="Fujiwara T."/>
            <person name="Takio S."/>
            <person name="Tamura K."/>
            <person name="Chung S.J."/>
            <person name="Nakamura S."/>
            <person name="Kuroiwa H."/>
            <person name="Tanaka K."/>
            <person name="Sato N."/>
            <person name="Kuroiwa T."/>
        </authorList>
    </citation>
    <scope>NUCLEOTIDE SEQUENCE [LARGE SCALE GENOMIC DNA]</scope>
    <source>
        <strain evidence="2 3">10D</strain>
    </source>
</reference>
<name>M1VJG3_CYAM1</name>
<dbReference type="KEGG" id="cme:CYME_CMO073C"/>
<accession>M1VJG3</accession>
<feature type="region of interest" description="Disordered" evidence="1">
    <location>
        <begin position="456"/>
        <end position="540"/>
    </location>
</feature>
<feature type="compositionally biased region" description="Acidic residues" evidence="1">
    <location>
        <begin position="272"/>
        <end position="281"/>
    </location>
</feature>
<dbReference type="Gramene" id="CMO073CT">
    <property type="protein sequence ID" value="CMO073CT"/>
    <property type="gene ID" value="CMO073C"/>
</dbReference>
<dbReference type="OrthoDB" id="10691371at2759"/>
<feature type="region of interest" description="Disordered" evidence="1">
    <location>
        <begin position="754"/>
        <end position="782"/>
    </location>
</feature>
<feature type="compositionally biased region" description="Polar residues" evidence="1">
    <location>
        <begin position="517"/>
        <end position="529"/>
    </location>
</feature>
<evidence type="ECO:0000313" key="3">
    <source>
        <dbReference type="Proteomes" id="UP000007014"/>
    </source>
</evidence>
<feature type="compositionally biased region" description="Polar residues" evidence="1">
    <location>
        <begin position="492"/>
        <end position="503"/>
    </location>
</feature>
<protein>
    <submittedName>
        <fullName evidence="2">Uncharacterized protein</fullName>
    </submittedName>
</protein>
<feature type="region of interest" description="Disordered" evidence="1">
    <location>
        <begin position="171"/>
        <end position="190"/>
    </location>
</feature>
<reference evidence="2 3" key="1">
    <citation type="journal article" date="2004" name="Nature">
        <title>Genome sequence of the ultrasmall unicellular red alga Cyanidioschyzon merolae 10D.</title>
        <authorList>
            <person name="Matsuzaki M."/>
            <person name="Misumi O."/>
            <person name="Shin-i T."/>
            <person name="Maruyama S."/>
            <person name="Takahara M."/>
            <person name="Miyagishima S."/>
            <person name="Mori T."/>
            <person name="Nishida K."/>
            <person name="Yagisawa F."/>
            <person name="Nishida K."/>
            <person name="Yoshida Y."/>
            <person name="Nishimura Y."/>
            <person name="Nakao S."/>
            <person name="Kobayashi T."/>
            <person name="Momoyama Y."/>
            <person name="Higashiyama T."/>
            <person name="Minoda A."/>
            <person name="Sano M."/>
            <person name="Nomoto H."/>
            <person name="Oishi K."/>
            <person name="Hayashi H."/>
            <person name="Ohta F."/>
            <person name="Nishizaka S."/>
            <person name="Haga S."/>
            <person name="Miura S."/>
            <person name="Morishita T."/>
            <person name="Kabeya Y."/>
            <person name="Terasawa K."/>
            <person name="Suzuki Y."/>
            <person name="Ishii Y."/>
            <person name="Asakawa S."/>
            <person name="Takano H."/>
            <person name="Ohta N."/>
            <person name="Kuroiwa H."/>
            <person name="Tanaka K."/>
            <person name="Shimizu N."/>
            <person name="Sugano S."/>
            <person name="Sato N."/>
            <person name="Nozaki H."/>
            <person name="Ogasawara N."/>
            <person name="Kohara Y."/>
            <person name="Kuroiwa T."/>
        </authorList>
    </citation>
    <scope>NUCLEOTIDE SEQUENCE [LARGE SCALE GENOMIC DNA]</scope>
    <source>
        <strain evidence="2 3">10D</strain>
    </source>
</reference>
<dbReference type="RefSeq" id="XP_005537489.1">
    <property type="nucleotide sequence ID" value="XM_005537432.1"/>
</dbReference>
<feature type="region of interest" description="Disordered" evidence="1">
    <location>
        <begin position="403"/>
        <end position="423"/>
    </location>
</feature>
<feature type="compositionally biased region" description="Low complexity" evidence="1">
    <location>
        <begin position="319"/>
        <end position="340"/>
    </location>
</feature>
<organism evidence="2 3">
    <name type="scientific">Cyanidioschyzon merolae (strain NIES-3377 / 10D)</name>
    <name type="common">Unicellular red alga</name>
    <dbReference type="NCBI Taxonomy" id="280699"/>
    <lineage>
        <taxon>Eukaryota</taxon>
        <taxon>Rhodophyta</taxon>
        <taxon>Bangiophyceae</taxon>
        <taxon>Cyanidiales</taxon>
        <taxon>Cyanidiaceae</taxon>
        <taxon>Cyanidioschyzon</taxon>
    </lineage>
</organism>
<keyword evidence="3" id="KW-1185">Reference proteome</keyword>
<dbReference type="Proteomes" id="UP000007014">
    <property type="component" value="Chromosome 15"/>
</dbReference>
<gene>
    <name evidence="2" type="ORF">CYME_CMO073C</name>
</gene>
<evidence type="ECO:0000256" key="1">
    <source>
        <dbReference type="SAM" id="MobiDB-lite"/>
    </source>
</evidence>
<dbReference type="EMBL" id="AP006497">
    <property type="protein sequence ID" value="BAM81453.1"/>
    <property type="molecule type" value="Genomic_DNA"/>
</dbReference>
<evidence type="ECO:0000313" key="2">
    <source>
        <dbReference type="EMBL" id="BAM81453.1"/>
    </source>
</evidence>
<feature type="region of interest" description="Disordered" evidence="1">
    <location>
        <begin position="689"/>
        <end position="723"/>
    </location>
</feature>
<feature type="region of interest" description="Disordered" evidence="1">
    <location>
        <begin position="829"/>
        <end position="849"/>
    </location>
</feature>
<feature type="compositionally biased region" description="Low complexity" evidence="1">
    <location>
        <begin position="829"/>
        <end position="841"/>
    </location>
</feature>
<feature type="region of interest" description="Disordered" evidence="1">
    <location>
        <begin position="267"/>
        <end position="287"/>
    </location>
</feature>
<dbReference type="GeneID" id="16995529"/>
<dbReference type="AlphaFoldDB" id="M1VJG3"/>
<dbReference type="HOGENOM" id="CLU_335984_0_0_1"/>
<sequence length="849" mass="92745">MPVRARCCSARTTRLGMTGATWNQGPYATRYTPRTRDRLSALGRQLLDARYGRSRESHATVPTASSVAGGNFEHSAAYTGRFYDRTGVAVEGSVLKSSTTANDLDAEGFLRAHTSRMSLCNDGAQRSLLADQSSMDTSSPVYHGIAAANVGERDTEPFIKEPNFWITTGSKPAVTRAGRGSRAALEPRPQPVLHRLHTTDRVLDSATITSPATGSDLSPQRFQSSLQACVAGSAPADTSPRASATMPQAIDANRRMLYANASPAWNRAVPEDNSENNDLDSIDAASSLDPASERDFYDEIATGRRHDMSARLEALSPDRAPSVSACSSKSSPRSPVASKSFAQLPDPVAGQAFEWTEACDPFTDDGSVEDTSSRFSTGEITQRLELLQQLQERLERIREDLRHQFESDSPPRAHTRDQNQSFEHDPKWRLISEHIRCLRELWRHESNQASELRSVLAKQQQQQQRQEKHAGQCSRYGAAGVPAPARSPRLQARQSSPLTSRMSASFERSLLPENENMDPSSSCAMQNCEGSHHQHRLTGGNFASSVNSRTLVERAACTHKSKEAAKKHLAGGKRVCSTRDAKMPVREAGRAARQENRARAVVVSASCNQKPGAHNDEVSSQTVSAAAPMHLLANEAAARHAHVSKGATDTSLSKIPARRCERCASRLSRTRQKLRVAVHALVAMLRLTKRVHRSKSSPEPKAPNFASPGRREQTPSHRTRAASACLSVAQAAENEYEPTFPSHRATRFSAPLSAQPTTQLLESSSEQADPVQARARRRGNESCDGRRARALFQAPPCGRDPRRADVRTVCVYRQALRRVLRRLISLTASSTATASSPAQPAENAVASER</sequence>
<feature type="compositionally biased region" description="Polar residues" evidence="1">
    <location>
        <begin position="754"/>
        <end position="767"/>
    </location>
</feature>
<feature type="region of interest" description="Disordered" evidence="1">
    <location>
        <begin position="315"/>
        <end position="340"/>
    </location>
</feature>